<reference evidence="2" key="1">
    <citation type="submission" date="2023-10" db="EMBL/GenBank/DDBJ databases">
        <title>Genome assembly of Pristionchus species.</title>
        <authorList>
            <person name="Yoshida K."/>
            <person name="Sommer R.J."/>
        </authorList>
    </citation>
    <scope>NUCLEOTIDE SEQUENCE</scope>
    <source>
        <strain evidence="2">RS0144</strain>
    </source>
</reference>
<dbReference type="EMBL" id="BTSX01000005">
    <property type="protein sequence ID" value="GMT00558.1"/>
    <property type="molecule type" value="Genomic_DNA"/>
</dbReference>
<evidence type="ECO:0000313" key="3">
    <source>
        <dbReference type="Proteomes" id="UP001432027"/>
    </source>
</evidence>
<dbReference type="Proteomes" id="UP001432027">
    <property type="component" value="Unassembled WGS sequence"/>
</dbReference>
<evidence type="ECO:0000313" key="2">
    <source>
        <dbReference type="EMBL" id="GMT00558.1"/>
    </source>
</evidence>
<keyword evidence="3" id="KW-1185">Reference proteome</keyword>
<sequence length="137" mass="15175">MDSSIIFSIPDNPNTPSCRKSTFLSCARSDQISKIRQAASYFFQIAPSDITCKVCGEISSVKEKTHELVCRLEKVYEKRVMEDVEDEGGADSIVDHICPSATMERPPIVRCRLDQPTRGKLSSTLAPIANTRPSSTH</sequence>
<feature type="compositionally biased region" description="Polar residues" evidence="1">
    <location>
        <begin position="120"/>
        <end position="137"/>
    </location>
</feature>
<organism evidence="2 3">
    <name type="scientific">Pristionchus entomophagus</name>
    <dbReference type="NCBI Taxonomy" id="358040"/>
    <lineage>
        <taxon>Eukaryota</taxon>
        <taxon>Metazoa</taxon>
        <taxon>Ecdysozoa</taxon>
        <taxon>Nematoda</taxon>
        <taxon>Chromadorea</taxon>
        <taxon>Rhabditida</taxon>
        <taxon>Rhabditina</taxon>
        <taxon>Diplogasteromorpha</taxon>
        <taxon>Diplogasteroidea</taxon>
        <taxon>Neodiplogasteridae</taxon>
        <taxon>Pristionchus</taxon>
    </lineage>
</organism>
<feature type="non-terminal residue" evidence="2">
    <location>
        <position position="137"/>
    </location>
</feature>
<dbReference type="AlphaFoldDB" id="A0AAV5U1V6"/>
<evidence type="ECO:0000256" key="1">
    <source>
        <dbReference type="SAM" id="MobiDB-lite"/>
    </source>
</evidence>
<comment type="caution">
    <text evidence="2">The sequence shown here is derived from an EMBL/GenBank/DDBJ whole genome shotgun (WGS) entry which is preliminary data.</text>
</comment>
<gene>
    <name evidence="2" type="ORF">PENTCL1PPCAC_22732</name>
</gene>
<accession>A0AAV5U1V6</accession>
<name>A0AAV5U1V6_9BILA</name>
<feature type="region of interest" description="Disordered" evidence="1">
    <location>
        <begin position="114"/>
        <end position="137"/>
    </location>
</feature>
<proteinExistence type="predicted"/>
<protein>
    <submittedName>
        <fullName evidence="2">Uncharacterized protein</fullName>
    </submittedName>
</protein>